<evidence type="ECO:0000256" key="2">
    <source>
        <dbReference type="ARBA" id="ARBA00007362"/>
    </source>
</evidence>
<feature type="transmembrane region" description="Helical" evidence="8">
    <location>
        <begin position="125"/>
        <end position="143"/>
    </location>
</feature>
<sequence>MTTRPTLWGFVLTLISVVAFALAAPIAKTMYASDWSAGGVTFARLTGCAALLMIPALWAMRGKWASLKGNYVRVITYGVVTMAGVQLLFFLAVERLKPSIALLLEMTAPILIVLFLWIRTRVNPAVATLVGMVVAMAGVVIVLDPRGATLDMLGVLYAMAAAGCLATFFVMSARSDMGVSTVPLLAFGMGVGAIVVALVCAVGLVPFNVSYEPVTVAHFTIPWWAAVVAIVLVTIFAYVTGVIGLQLIGATVGSVLNLLEVPASVLASWWMLGDLPTYVQLCGGVVVLAGVVFVKLGENAQMKRERVRIEDIDPATGQIPVIVEEPNEDEHTLDDPPSLAPSQTNPADTSAEVVSKVRSAEG</sequence>
<feature type="transmembrane region" description="Helical" evidence="8">
    <location>
        <begin position="278"/>
        <end position="296"/>
    </location>
</feature>
<evidence type="ECO:0000256" key="1">
    <source>
        <dbReference type="ARBA" id="ARBA00004651"/>
    </source>
</evidence>
<feature type="transmembrane region" description="Helical" evidence="8">
    <location>
        <begin position="39"/>
        <end position="59"/>
    </location>
</feature>
<evidence type="ECO:0000313" key="11">
    <source>
        <dbReference type="Proteomes" id="UP000235598"/>
    </source>
</evidence>
<dbReference type="Pfam" id="PF00892">
    <property type="entry name" value="EamA"/>
    <property type="match status" value="2"/>
</dbReference>
<comment type="subcellular location">
    <subcellularLocation>
        <location evidence="1">Cell membrane</location>
        <topology evidence="1">Multi-pass membrane protein</topology>
    </subcellularLocation>
</comment>
<evidence type="ECO:0000256" key="3">
    <source>
        <dbReference type="ARBA" id="ARBA00022475"/>
    </source>
</evidence>
<keyword evidence="4 8" id="KW-0812">Transmembrane</keyword>
<dbReference type="InterPro" id="IPR050638">
    <property type="entry name" value="AA-Vitamin_Transporters"/>
</dbReference>
<dbReference type="SUPFAM" id="SSF103481">
    <property type="entry name" value="Multidrug resistance efflux transporter EmrE"/>
    <property type="match status" value="2"/>
</dbReference>
<dbReference type="RefSeq" id="WP_102239084.1">
    <property type="nucleotide sequence ID" value="NZ_PNHK01000003.1"/>
</dbReference>
<evidence type="ECO:0000256" key="4">
    <source>
        <dbReference type="ARBA" id="ARBA00022692"/>
    </source>
</evidence>
<comment type="caution">
    <text evidence="10">The sequence shown here is derived from an EMBL/GenBank/DDBJ whole genome shotgun (WGS) entry which is preliminary data.</text>
</comment>
<evidence type="ECO:0000256" key="6">
    <source>
        <dbReference type="ARBA" id="ARBA00023136"/>
    </source>
</evidence>
<dbReference type="InterPro" id="IPR000620">
    <property type="entry name" value="EamA_dom"/>
</dbReference>
<dbReference type="Proteomes" id="UP000235598">
    <property type="component" value="Unassembled WGS sequence"/>
</dbReference>
<comment type="similarity">
    <text evidence="2">Belongs to the EamA transporter family.</text>
</comment>
<feature type="domain" description="EamA" evidence="9">
    <location>
        <begin position="153"/>
        <end position="294"/>
    </location>
</feature>
<evidence type="ECO:0000256" key="7">
    <source>
        <dbReference type="SAM" id="MobiDB-lite"/>
    </source>
</evidence>
<dbReference type="EMBL" id="PNHK01000003">
    <property type="protein sequence ID" value="PMD05143.1"/>
    <property type="molecule type" value="Genomic_DNA"/>
</dbReference>
<name>A0A2N6VMA0_9MICO</name>
<feature type="region of interest" description="Disordered" evidence="7">
    <location>
        <begin position="320"/>
        <end position="362"/>
    </location>
</feature>
<evidence type="ECO:0000259" key="9">
    <source>
        <dbReference type="Pfam" id="PF00892"/>
    </source>
</evidence>
<dbReference type="AlphaFoldDB" id="A0A2N6VMA0"/>
<proteinExistence type="inferred from homology"/>
<feature type="transmembrane region" description="Helical" evidence="8">
    <location>
        <begin position="247"/>
        <end position="272"/>
    </location>
</feature>
<keyword evidence="6 8" id="KW-0472">Membrane</keyword>
<dbReference type="OrthoDB" id="154915at2"/>
<dbReference type="InterPro" id="IPR037185">
    <property type="entry name" value="EmrE-like"/>
</dbReference>
<dbReference type="PANTHER" id="PTHR32322">
    <property type="entry name" value="INNER MEMBRANE TRANSPORTER"/>
    <property type="match status" value="1"/>
</dbReference>
<feature type="transmembrane region" description="Helical" evidence="8">
    <location>
        <begin position="99"/>
        <end position="118"/>
    </location>
</feature>
<dbReference type="GO" id="GO:0005886">
    <property type="term" value="C:plasma membrane"/>
    <property type="evidence" value="ECO:0007669"/>
    <property type="project" value="UniProtKB-SubCell"/>
</dbReference>
<gene>
    <name evidence="10" type="ORF">CJ199_08635</name>
</gene>
<feature type="transmembrane region" description="Helical" evidence="8">
    <location>
        <begin position="221"/>
        <end position="240"/>
    </location>
</feature>
<protein>
    <submittedName>
        <fullName evidence="10">EamA family transporter</fullName>
    </submittedName>
</protein>
<reference evidence="10 11" key="1">
    <citation type="submission" date="2017-09" db="EMBL/GenBank/DDBJ databases">
        <title>Bacterial strain isolated from the female urinary microbiota.</title>
        <authorList>
            <person name="Thomas-White K."/>
            <person name="Kumar N."/>
            <person name="Forster S."/>
            <person name="Putonti C."/>
            <person name="Lawley T."/>
            <person name="Wolfe A.J."/>
        </authorList>
    </citation>
    <scope>NUCLEOTIDE SEQUENCE [LARGE SCALE GENOMIC DNA]</scope>
    <source>
        <strain evidence="10 11">UMB1301</strain>
    </source>
</reference>
<keyword evidence="5 8" id="KW-1133">Transmembrane helix</keyword>
<evidence type="ECO:0000256" key="5">
    <source>
        <dbReference type="ARBA" id="ARBA00022989"/>
    </source>
</evidence>
<dbReference type="PANTHER" id="PTHR32322:SF18">
    <property type="entry name" value="S-ADENOSYLMETHIONINE_S-ADENOSYLHOMOCYSTEINE TRANSPORTER"/>
    <property type="match status" value="1"/>
</dbReference>
<accession>A0A2N6VMA0</accession>
<feature type="domain" description="EamA" evidence="9">
    <location>
        <begin position="8"/>
        <end position="143"/>
    </location>
</feature>
<evidence type="ECO:0000313" key="10">
    <source>
        <dbReference type="EMBL" id="PMD05143.1"/>
    </source>
</evidence>
<keyword evidence="3" id="KW-1003">Cell membrane</keyword>
<organism evidence="10 11">
    <name type="scientific">Brevibacterium paucivorans</name>
    <dbReference type="NCBI Taxonomy" id="170994"/>
    <lineage>
        <taxon>Bacteria</taxon>
        <taxon>Bacillati</taxon>
        <taxon>Actinomycetota</taxon>
        <taxon>Actinomycetes</taxon>
        <taxon>Micrococcales</taxon>
        <taxon>Brevibacteriaceae</taxon>
        <taxon>Brevibacterium</taxon>
    </lineage>
</organism>
<feature type="transmembrane region" description="Helical" evidence="8">
    <location>
        <begin position="184"/>
        <end position="209"/>
    </location>
</feature>
<feature type="transmembrane region" description="Helical" evidence="8">
    <location>
        <begin position="155"/>
        <end position="172"/>
    </location>
</feature>
<feature type="transmembrane region" description="Helical" evidence="8">
    <location>
        <begin position="71"/>
        <end position="93"/>
    </location>
</feature>
<evidence type="ECO:0000256" key="8">
    <source>
        <dbReference type="SAM" id="Phobius"/>
    </source>
</evidence>